<organism evidence="2 3">
    <name type="scientific">Puccinia striiformis f. sp. tritici PST-78</name>
    <dbReference type="NCBI Taxonomy" id="1165861"/>
    <lineage>
        <taxon>Eukaryota</taxon>
        <taxon>Fungi</taxon>
        <taxon>Dikarya</taxon>
        <taxon>Basidiomycota</taxon>
        <taxon>Pucciniomycotina</taxon>
        <taxon>Pucciniomycetes</taxon>
        <taxon>Pucciniales</taxon>
        <taxon>Pucciniaceae</taxon>
        <taxon>Puccinia</taxon>
    </lineage>
</organism>
<protein>
    <recommendedName>
        <fullName evidence="4">GCM domain-containing protein</fullName>
    </recommendedName>
</protein>
<evidence type="ECO:0000313" key="2">
    <source>
        <dbReference type="EMBL" id="KNE98347.1"/>
    </source>
</evidence>
<evidence type="ECO:0000256" key="1">
    <source>
        <dbReference type="SAM" id="MobiDB-lite"/>
    </source>
</evidence>
<dbReference type="Proteomes" id="UP000054564">
    <property type="component" value="Unassembled WGS sequence"/>
</dbReference>
<comment type="caution">
    <text evidence="2">The sequence shown here is derived from an EMBL/GenBank/DDBJ whole genome shotgun (WGS) entry which is preliminary data.</text>
</comment>
<feature type="region of interest" description="Disordered" evidence="1">
    <location>
        <begin position="428"/>
        <end position="458"/>
    </location>
</feature>
<feature type="compositionally biased region" description="Acidic residues" evidence="1">
    <location>
        <begin position="25"/>
        <end position="44"/>
    </location>
</feature>
<accession>A0A0L0VGC6</accession>
<sequence>MAPHFKKVTSPELYHPDYPDSDNAILEDGDDDGFEDVSDDDEECSATSKPKKTGTKTSPPKSGKEWFLPDSDQDYTNFANHGSNFNKEGYPLYLNRDTTFVQLPIKLYKFFGKFGYSKRSAWTGCPPTGKEGQARLAGGPKCCKGLAGQCEGNVDQIHCRNTRCRVDLHIASGWSLLRHTGVHNHPWPTSKKPCKILNKLFKAQVKKNPKAGAFELKLGKPTNSEEPFESVTSIHPAFQNKDRVAYYRWKTLIELNLVPDKLGRGVGKLNHSGEAKSIELFRLACMDLLELEVPDGQSHEQKVDYIRRRWPKVKKWLDWWTTADLEAQLFQSCRPRLEDSPETAYNQLPETTNAQESMHRLYYMISEGKQCLLVGMVDLFAFVSSLEDNWKSVMNGVPINYGSHKTNDVGLSMGLVKKRKQQTQAWIDGRPPDTTDTLLDGPGESTQPKKLGRPPNSASFNKNQFSTYVSYCRNTTNILLTNRCWLSASLESLYALFSPLWVRCISGFGKDLFTYIVEHFNSRSTYELTYQGTIRSSMTRAQTKMVNWANELYPGPFKPGDYASADFFLEISLDPKLHKSPWYKELFLVKEHQTFTCEAFPDGLQSHPHWADQTYHVLLVTPQMFSYNHIPHFLTTTPYSNVKRLLDEWQQSGLLGISGMVCKQCTVPQPSPKPKKKSKLKQVGSSIDMVLDYSQPASAHYIIDRTAKLKVIQRRKKGSCLDKQSLGLKELWMLDWQAVAMSQLVKPLE</sequence>
<name>A0A0L0VGC6_9BASI</name>
<dbReference type="EMBL" id="AJIL01000058">
    <property type="protein sequence ID" value="KNE98347.1"/>
    <property type="molecule type" value="Genomic_DNA"/>
</dbReference>
<evidence type="ECO:0000313" key="3">
    <source>
        <dbReference type="Proteomes" id="UP000054564"/>
    </source>
</evidence>
<feature type="region of interest" description="Disordered" evidence="1">
    <location>
        <begin position="1"/>
        <end position="69"/>
    </location>
</feature>
<dbReference type="AlphaFoldDB" id="A0A0L0VGC6"/>
<keyword evidence="3" id="KW-1185">Reference proteome</keyword>
<reference evidence="3" key="1">
    <citation type="submission" date="2014-03" db="EMBL/GenBank/DDBJ databases">
        <title>The Genome Sequence of Puccinia striiformis f. sp. tritici PST-78.</title>
        <authorList>
            <consortium name="The Broad Institute Genome Sequencing Platform"/>
            <person name="Cuomo C."/>
            <person name="Hulbert S."/>
            <person name="Chen X."/>
            <person name="Walker B."/>
            <person name="Young S.K."/>
            <person name="Zeng Q."/>
            <person name="Gargeya S."/>
            <person name="Fitzgerald M."/>
            <person name="Haas B."/>
            <person name="Abouelleil A."/>
            <person name="Alvarado L."/>
            <person name="Arachchi H.M."/>
            <person name="Berlin A.M."/>
            <person name="Chapman S.B."/>
            <person name="Goldberg J."/>
            <person name="Griggs A."/>
            <person name="Gujja S."/>
            <person name="Hansen M."/>
            <person name="Howarth C."/>
            <person name="Imamovic A."/>
            <person name="Larimer J."/>
            <person name="McCowan C."/>
            <person name="Montmayeur A."/>
            <person name="Murphy C."/>
            <person name="Neiman D."/>
            <person name="Pearson M."/>
            <person name="Priest M."/>
            <person name="Roberts A."/>
            <person name="Saif S."/>
            <person name="Shea T."/>
            <person name="Sisk P."/>
            <person name="Sykes S."/>
            <person name="Wortman J."/>
            <person name="Nusbaum C."/>
            <person name="Birren B."/>
        </authorList>
    </citation>
    <scope>NUCLEOTIDE SEQUENCE [LARGE SCALE GENOMIC DNA]</scope>
    <source>
        <strain evidence="3">race PST-78</strain>
    </source>
</reference>
<proteinExistence type="predicted"/>
<evidence type="ECO:0008006" key="4">
    <source>
        <dbReference type="Google" id="ProtNLM"/>
    </source>
</evidence>
<dbReference type="PANTHER" id="PTHR48147">
    <property type="entry name" value="PROTEIN CBG23787"/>
    <property type="match status" value="1"/>
</dbReference>
<gene>
    <name evidence="2" type="ORF">PSTG_08423</name>
</gene>
<dbReference type="PANTHER" id="PTHR48147:SF3">
    <property type="entry name" value="MYELIN TRANSCRIPTION FACTOR 1-LIKE PROTEIN"/>
    <property type="match status" value="1"/>
</dbReference>
<dbReference type="OrthoDB" id="2624269at2759"/>